<dbReference type="InterPro" id="IPR006680">
    <property type="entry name" value="Amidohydro-rel"/>
</dbReference>
<gene>
    <name evidence="2" type="ORF">KMZ29_16510</name>
</gene>
<dbReference type="PANTHER" id="PTHR35563:SF2">
    <property type="entry name" value="BARREL METAL-DEPENDENT HYDROLASE, PUTATIVE (AFU_ORTHOLOGUE AFUA_1G16240)-RELATED"/>
    <property type="match status" value="1"/>
</dbReference>
<dbReference type="InterPro" id="IPR032466">
    <property type="entry name" value="Metal_Hydrolase"/>
</dbReference>
<dbReference type="Gene3D" id="3.20.20.140">
    <property type="entry name" value="Metal-dependent hydrolases"/>
    <property type="match status" value="1"/>
</dbReference>
<feature type="domain" description="Amidohydrolase-related" evidence="1">
    <location>
        <begin position="30"/>
        <end position="292"/>
    </location>
</feature>
<dbReference type="PANTHER" id="PTHR35563">
    <property type="entry name" value="BARREL METAL-DEPENDENT HYDROLASE, PUTATIVE (AFU_ORTHOLOGUE AFUA_1G16240)-RELATED"/>
    <property type="match status" value="1"/>
</dbReference>
<evidence type="ECO:0000313" key="3">
    <source>
        <dbReference type="Proteomes" id="UP000680839"/>
    </source>
</evidence>
<protein>
    <submittedName>
        <fullName evidence="2">Amidohydrolase family protein</fullName>
    </submittedName>
</protein>
<dbReference type="AlphaFoldDB" id="A0A975RL50"/>
<evidence type="ECO:0000313" key="2">
    <source>
        <dbReference type="EMBL" id="QWG11339.1"/>
    </source>
</evidence>
<proteinExistence type="predicted"/>
<name>A0A975RL50_9BRAD</name>
<sequence>MNVKPQEAPACQGPNPIVDPPGFAVPANACDTHAHVIGPADRFSLVANRSYTPPPALEAAYLGMLDSLGMARGVLVQISVYGTDNRCMVESCKAHPDRLRGVAVVSPDVDDGELETLDAAGVRGIRINVLFGGGVAIDEMERLAARVAPLGWHLQLLIDARNLPELGPRIAKLPVEVVIDHMGHMPMSAGVAHPGFQWMLRLLKDGKAWTKLSGAYRISQAGAPFHDTQPFAQALVSAAPERCLWGSDWPHVAVEGPMFNTGALLDLLPLWVPEETVRKRILVDNPARLYGFPTATAE</sequence>
<dbReference type="RefSeq" id="WP_215620228.1">
    <property type="nucleotide sequence ID" value="NZ_CP076134.1"/>
</dbReference>
<reference evidence="2" key="1">
    <citation type="submission" date="2021-06" db="EMBL/GenBank/DDBJ databases">
        <title>Bradyrhizobium sp. S2-20-1 Genome sequencing.</title>
        <authorList>
            <person name="Jin L."/>
        </authorList>
    </citation>
    <scope>NUCLEOTIDE SEQUENCE</scope>
    <source>
        <strain evidence="2">S2-20-1</strain>
    </source>
</reference>
<organism evidence="2 3">
    <name type="scientific">Bradyrhizobium sediminis</name>
    <dbReference type="NCBI Taxonomy" id="2840469"/>
    <lineage>
        <taxon>Bacteria</taxon>
        <taxon>Pseudomonadati</taxon>
        <taxon>Pseudomonadota</taxon>
        <taxon>Alphaproteobacteria</taxon>
        <taxon>Hyphomicrobiales</taxon>
        <taxon>Nitrobacteraceae</taxon>
        <taxon>Bradyrhizobium</taxon>
    </lineage>
</organism>
<dbReference type="GO" id="GO:0016787">
    <property type="term" value="F:hydrolase activity"/>
    <property type="evidence" value="ECO:0007669"/>
    <property type="project" value="InterPro"/>
</dbReference>
<evidence type="ECO:0000259" key="1">
    <source>
        <dbReference type="Pfam" id="PF04909"/>
    </source>
</evidence>
<dbReference type="SUPFAM" id="SSF51556">
    <property type="entry name" value="Metallo-dependent hydrolases"/>
    <property type="match status" value="1"/>
</dbReference>
<dbReference type="Proteomes" id="UP000680839">
    <property type="component" value="Chromosome"/>
</dbReference>
<dbReference type="InterPro" id="IPR052358">
    <property type="entry name" value="Aro_Compnd_Degr_Hydrolases"/>
</dbReference>
<dbReference type="EMBL" id="CP076134">
    <property type="protein sequence ID" value="QWG11339.1"/>
    <property type="molecule type" value="Genomic_DNA"/>
</dbReference>
<accession>A0A975RL50</accession>
<dbReference type="Pfam" id="PF04909">
    <property type="entry name" value="Amidohydro_2"/>
    <property type="match status" value="1"/>
</dbReference>